<reference evidence="3" key="1">
    <citation type="journal article" date="2019" name="Int. J. Syst. Evol. Microbiol.">
        <title>The Global Catalogue of Microorganisms (GCM) 10K type strain sequencing project: providing services to taxonomists for standard genome sequencing and annotation.</title>
        <authorList>
            <consortium name="The Broad Institute Genomics Platform"/>
            <consortium name="The Broad Institute Genome Sequencing Center for Infectious Disease"/>
            <person name="Wu L."/>
            <person name="Ma J."/>
        </authorList>
    </citation>
    <scope>NUCLEOTIDE SEQUENCE [LARGE SCALE GENOMIC DNA]</scope>
    <source>
        <strain evidence="3">KCTC 52368</strain>
    </source>
</reference>
<proteinExistence type="predicted"/>
<dbReference type="Pfam" id="PF16286">
    <property type="entry name" value="DUF4932"/>
    <property type="match status" value="1"/>
</dbReference>
<evidence type="ECO:0000313" key="2">
    <source>
        <dbReference type="EMBL" id="MFD2585567.1"/>
    </source>
</evidence>
<keyword evidence="1" id="KW-0812">Transmembrane</keyword>
<keyword evidence="3" id="KW-1185">Reference proteome</keyword>
<accession>A0ABW5MQL3</accession>
<keyword evidence="1" id="KW-0472">Membrane</keyword>
<evidence type="ECO:0000256" key="1">
    <source>
        <dbReference type="SAM" id="Phobius"/>
    </source>
</evidence>
<dbReference type="Proteomes" id="UP001597526">
    <property type="component" value="Unassembled WGS sequence"/>
</dbReference>
<evidence type="ECO:0000313" key="3">
    <source>
        <dbReference type="Proteomes" id="UP001597526"/>
    </source>
</evidence>
<gene>
    <name evidence="2" type="ORF">ACFSQJ_01420</name>
</gene>
<name>A0ABW5MQL3_9FLAO</name>
<protein>
    <submittedName>
        <fullName evidence="2">DUF4932 domain-containing protein</fullName>
    </submittedName>
</protein>
<dbReference type="EMBL" id="JBHULB010000005">
    <property type="protein sequence ID" value="MFD2585567.1"/>
    <property type="molecule type" value="Genomic_DNA"/>
</dbReference>
<feature type="transmembrane region" description="Helical" evidence="1">
    <location>
        <begin position="7"/>
        <end position="28"/>
    </location>
</feature>
<comment type="caution">
    <text evidence="2">The sequence shown here is derived from an EMBL/GenBank/DDBJ whole genome shotgun (WGS) entry which is preliminary data.</text>
</comment>
<sequence>MKLFKKFLKYVIVPLLALLLLIVIVYFIKPKLVEDTAIALLYPTVTIEEQYQNKYTIEVPAMNELMYIACSLTQTFQEDENLISTTTPEYLNDVSAHFAPLKNHALVQLLESQLKGNAYSQIQPTIRFFSLNYQITPENTIQEQEVFHVNGLLLQLFKSKVFYYPDHLELIEDFAKKSDFYSFYTEHQPYYENLINRFDQLCDIQESWDFLEAHFPERYNSYRIIFSPLTGGFHNTLPGLKDPRNEKYQAWLFVSPPPRIALDSLSEDELEIAKSKFTRQLFTEMDHNYVNLATDKFLKLLDETIPDYKKWNTRKRGYSSNYSTFNEYMTWGVFGLYARNAYSKKNIDTILFIHENMMVASREFVHFPDFQEQLHSLSKDHNDYTNMYPALLKWMDTYNN</sequence>
<organism evidence="2 3">
    <name type="scientific">Croceitalea marina</name>
    <dbReference type="NCBI Taxonomy" id="1775166"/>
    <lineage>
        <taxon>Bacteria</taxon>
        <taxon>Pseudomonadati</taxon>
        <taxon>Bacteroidota</taxon>
        <taxon>Flavobacteriia</taxon>
        <taxon>Flavobacteriales</taxon>
        <taxon>Flavobacteriaceae</taxon>
        <taxon>Croceitalea</taxon>
    </lineage>
</organism>
<dbReference type="InterPro" id="IPR032560">
    <property type="entry name" value="DUF4932"/>
</dbReference>
<keyword evidence="1" id="KW-1133">Transmembrane helix</keyword>
<dbReference type="RefSeq" id="WP_377764970.1">
    <property type="nucleotide sequence ID" value="NZ_JBHULB010000005.1"/>
</dbReference>